<dbReference type="Proteomes" id="UP001286456">
    <property type="component" value="Unassembled WGS sequence"/>
</dbReference>
<dbReference type="Gene3D" id="1.10.510.10">
    <property type="entry name" value="Transferase(Phosphotransferase) domain 1"/>
    <property type="match status" value="1"/>
</dbReference>
<dbReference type="GO" id="GO:0005524">
    <property type="term" value="F:ATP binding"/>
    <property type="evidence" value="ECO:0007669"/>
    <property type="project" value="InterPro"/>
</dbReference>
<feature type="domain" description="Protein kinase" evidence="1">
    <location>
        <begin position="205"/>
        <end position="607"/>
    </location>
</feature>
<dbReference type="SMART" id="SM00220">
    <property type="entry name" value="S_TKc"/>
    <property type="match status" value="1"/>
</dbReference>
<accession>A0AAE0J395</accession>
<name>A0AAE0J395_9PEZI</name>
<dbReference type="GO" id="GO:0004672">
    <property type="term" value="F:protein kinase activity"/>
    <property type="evidence" value="ECO:0007669"/>
    <property type="project" value="InterPro"/>
</dbReference>
<dbReference type="InterPro" id="IPR000719">
    <property type="entry name" value="Prot_kinase_dom"/>
</dbReference>
<dbReference type="PROSITE" id="PS50011">
    <property type="entry name" value="PROTEIN_KINASE_DOM"/>
    <property type="match status" value="1"/>
</dbReference>
<evidence type="ECO:0000313" key="2">
    <source>
        <dbReference type="EMBL" id="KAK3336157.1"/>
    </source>
</evidence>
<gene>
    <name evidence="2" type="ORF">B0T19DRAFT_408679</name>
</gene>
<keyword evidence="3" id="KW-1185">Reference proteome</keyword>
<reference evidence="2" key="2">
    <citation type="submission" date="2023-06" db="EMBL/GenBank/DDBJ databases">
        <authorList>
            <consortium name="Lawrence Berkeley National Laboratory"/>
            <person name="Haridas S."/>
            <person name="Hensen N."/>
            <person name="Bonometti L."/>
            <person name="Westerberg I."/>
            <person name="Brannstrom I.O."/>
            <person name="Guillou S."/>
            <person name="Cros-Aarteil S."/>
            <person name="Calhoun S."/>
            <person name="Kuo A."/>
            <person name="Mondo S."/>
            <person name="Pangilinan J."/>
            <person name="Riley R."/>
            <person name="Labutti K."/>
            <person name="Andreopoulos B."/>
            <person name="Lipzen A."/>
            <person name="Chen C."/>
            <person name="Yanf M."/>
            <person name="Daum C."/>
            <person name="Ng V."/>
            <person name="Clum A."/>
            <person name="Steindorff A."/>
            <person name="Ohm R."/>
            <person name="Martin F."/>
            <person name="Silar P."/>
            <person name="Natvig D."/>
            <person name="Lalanne C."/>
            <person name="Gautier V."/>
            <person name="Ament-Velasquez S.L."/>
            <person name="Kruys A."/>
            <person name="Hutchinson M.I."/>
            <person name="Powell A.J."/>
            <person name="Barry K."/>
            <person name="Miller A.N."/>
            <person name="Grigoriev I.V."/>
            <person name="Debuchy R."/>
            <person name="Gladieux P."/>
            <person name="Thoren M.H."/>
            <person name="Johannesson H."/>
        </authorList>
    </citation>
    <scope>NUCLEOTIDE SEQUENCE</scope>
    <source>
        <strain evidence="2">SMH4131-1</strain>
    </source>
</reference>
<protein>
    <recommendedName>
        <fullName evidence="1">Protein kinase domain-containing protein</fullName>
    </recommendedName>
</protein>
<dbReference type="AlphaFoldDB" id="A0AAE0J395"/>
<sequence length="607" mass="69289">MELNYVSVHHVIHPTAAFLQRPQWPLRIDDTDPRPWEDSQLNPKNRIDSLDLPENPLWRIDGCTGLGTQYYALPLFIGDIPPVRFDVFVPEEATVSPLLRQLLDLDAAFHTKDASRLLRLGITRHIIRTLQFWTESRRGGPESVSALYTSLPFGSRIIFENLDLNIRNIKITVASSYFVENHLLTLSKLPACLGLAPNILPESIDIYQLAISQQLHDSVCLVRLKPDPALSDGAQQMDPKRLWIFKALTTGTKYMYSELRNLLQMVPHPHVIPRPRYLVTKFCRFGGKKAVAGFIIPYHPAGSLRDTLPLLRIRGQLELVTQLKWATQLTSAVLHVRERGGIFYPDLRLDNIVLSETGDVVMVDFEQRGVWCEFAAPEVNALEYTRLLATGESVGDDAETIIPDEVRSRFAAILTREVPDWDFIQSCEDFVPMPEGYGSYNIPWLCLSPAEQEAAEVYMLGRVLWCIFEGQSAPQRSAVWQSYRWEPEIEFPEFRRTPPELRDLIDHCTKGRRDVLCNLVTRRGSKLVLCADADAPERENVDGEAGAAEVLGVAADWWALEVKAAEDFLQMRWELKTRGEWKDNYFDRPSLREVIAFLEAYRARHQS</sequence>
<comment type="caution">
    <text evidence="2">The sequence shown here is derived from an EMBL/GenBank/DDBJ whole genome shotgun (WGS) entry which is preliminary data.</text>
</comment>
<evidence type="ECO:0000259" key="1">
    <source>
        <dbReference type="PROSITE" id="PS50011"/>
    </source>
</evidence>
<dbReference type="InterPro" id="IPR011009">
    <property type="entry name" value="Kinase-like_dom_sf"/>
</dbReference>
<organism evidence="2 3">
    <name type="scientific">Cercophora scortea</name>
    <dbReference type="NCBI Taxonomy" id="314031"/>
    <lineage>
        <taxon>Eukaryota</taxon>
        <taxon>Fungi</taxon>
        <taxon>Dikarya</taxon>
        <taxon>Ascomycota</taxon>
        <taxon>Pezizomycotina</taxon>
        <taxon>Sordariomycetes</taxon>
        <taxon>Sordariomycetidae</taxon>
        <taxon>Sordariales</taxon>
        <taxon>Lasiosphaeriaceae</taxon>
        <taxon>Cercophora</taxon>
    </lineage>
</organism>
<reference evidence="2" key="1">
    <citation type="journal article" date="2023" name="Mol. Phylogenet. Evol.">
        <title>Genome-scale phylogeny and comparative genomics of the fungal order Sordariales.</title>
        <authorList>
            <person name="Hensen N."/>
            <person name="Bonometti L."/>
            <person name="Westerberg I."/>
            <person name="Brannstrom I.O."/>
            <person name="Guillou S."/>
            <person name="Cros-Aarteil S."/>
            <person name="Calhoun S."/>
            <person name="Haridas S."/>
            <person name="Kuo A."/>
            <person name="Mondo S."/>
            <person name="Pangilinan J."/>
            <person name="Riley R."/>
            <person name="LaButti K."/>
            <person name="Andreopoulos B."/>
            <person name="Lipzen A."/>
            <person name="Chen C."/>
            <person name="Yan M."/>
            <person name="Daum C."/>
            <person name="Ng V."/>
            <person name="Clum A."/>
            <person name="Steindorff A."/>
            <person name="Ohm R.A."/>
            <person name="Martin F."/>
            <person name="Silar P."/>
            <person name="Natvig D.O."/>
            <person name="Lalanne C."/>
            <person name="Gautier V."/>
            <person name="Ament-Velasquez S.L."/>
            <person name="Kruys A."/>
            <person name="Hutchinson M.I."/>
            <person name="Powell A.J."/>
            <person name="Barry K."/>
            <person name="Miller A.N."/>
            <person name="Grigoriev I.V."/>
            <person name="Debuchy R."/>
            <person name="Gladieux P."/>
            <person name="Hiltunen Thoren M."/>
            <person name="Johannesson H."/>
        </authorList>
    </citation>
    <scope>NUCLEOTIDE SEQUENCE</scope>
    <source>
        <strain evidence="2">SMH4131-1</strain>
    </source>
</reference>
<evidence type="ECO:0000313" key="3">
    <source>
        <dbReference type="Proteomes" id="UP001286456"/>
    </source>
</evidence>
<dbReference type="EMBL" id="JAUEPO010000001">
    <property type="protein sequence ID" value="KAK3336157.1"/>
    <property type="molecule type" value="Genomic_DNA"/>
</dbReference>
<dbReference type="SUPFAM" id="SSF56112">
    <property type="entry name" value="Protein kinase-like (PK-like)"/>
    <property type="match status" value="1"/>
</dbReference>
<proteinExistence type="predicted"/>